<evidence type="ECO:0000256" key="1">
    <source>
        <dbReference type="ARBA" id="ARBA00004610"/>
    </source>
</evidence>
<evidence type="ECO:0000256" key="5">
    <source>
        <dbReference type="ARBA" id="ARBA00022868"/>
    </source>
</evidence>
<name>A0A8C4N6M1_EPTBU</name>
<dbReference type="Ensembl" id="ENSEBUT00000002259.1">
    <property type="protein sequence ID" value="ENSEBUP00000001916.1"/>
    <property type="gene ID" value="ENSEBUG00000001567.1"/>
</dbReference>
<keyword evidence="7 10" id="KW-1133">Transmembrane helix</keyword>
<comment type="subunit">
    <text evidence="9">A connexon is composed of a hexamer of connexins.</text>
</comment>
<dbReference type="Pfam" id="PF00029">
    <property type="entry name" value="Connexin"/>
    <property type="match status" value="1"/>
</dbReference>
<keyword evidence="8 10" id="KW-0472">Membrane</keyword>
<dbReference type="InterPro" id="IPR000500">
    <property type="entry name" value="Connexin"/>
</dbReference>
<proteinExistence type="inferred from homology"/>
<evidence type="ECO:0000256" key="10">
    <source>
        <dbReference type="SAM" id="Phobius"/>
    </source>
</evidence>
<evidence type="ECO:0000259" key="12">
    <source>
        <dbReference type="SMART" id="SM01089"/>
    </source>
</evidence>
<evidence type="ECO:0000313" key="14">
    <source>
        <dbReference type="Proteomes" id="UP000694388"/>
    </source>
</evidence>
<reference evidence="13" key="1">
    <citation type="submission" date="2025-08" db="UniProtKB">
        <authorList>
            <consortium name="Ensembl"/>
        </authorList>
    </citation>
    <scope>IDENTIFICATION</scope>
</reference>
<feature type="transmembrane region" description="Helical" evidence="10">
    <location>
        <begin position="76"/>
        <end position="95"/>
    </location>
</feature>
<keyword evidence="3" id="KW-1003">Cell membrane</keyword>
<keyword evidence="4 9" id="KW-0812">Transmembrane</keyword>
<dbReference type="InterPro" id="IPR038359">
    <property type="entry name" value="Connexin_N_sf"/>
</dbReference>
<dbReference type="InterPro" id="IPR017990">
    <property type="entry name" value="Connexin_CS"/>
</dbReference>
<dbReference type="PRINTS" id="PR00206">
    <property type="entry name" value="CONNEXIN"/>
</dbReference>
<feature type="transmembrane region" description="Helical" evidence="10">
    <location>
        <begin position="128"/>
        <end position="149"/>
    </location>
</feature>
<evidence type="ECO:0000256" key="9">
    <source>
        <dbReference type="RuleBase" id="RU000630"/>
    </source>
</evidence>
<accession>A0A8C4N6M1</accession>
<dbReference type="InterPro" id="IPR013092">
    <property type="entry name" value="Connexin_N"/>
</dbReference>
<dbReference type="InterPro" id="IPR019570">
    <property type="entry name" value="Connexin_CCC"/>
</dbReference>
<comment type="similarity">
    <text evidence="9">Belongs to the connexin family.</text>
</comment>
<evidence type="ECO:0000256" key="8">
    <source>
        <dbReference type="ARBA" id="ARBA00023136"/>
    </source>
</evidence>
<dbReference type="SMART" id="SM00037">
    <property type="entry name" value="CNX"/>
    <property type="match status" value="1"/>
</dbReference>
<feature type="transmembrane region" description="Helical" evidence="10">
    <location>
        <begin position="181"/>
        <end position="204"/>
    </location>
</feature>
<dbReference type="Proteomes" id="UP000694388">
    <property type="component" value="Unplaced"/>
</dbReference>
<keyword evidence="5 9" id="KW-0303">Gap junction</keyword>
<dbReference type="GO" id="GO:0005922">
    <property type="term" value="C:connexin complex"/>
    <property type="evidence" value="ECO:0007669"/>
    <property type="project" value="InterPro"/>
</dbReference>
<evidence type="ECO:0000313" key="13">
    <source>
        <dbReference type="Ensembl" id="ENSEBUP00000001916.1"/>
    </source>
</evidence>
<evidence type="ECO:0000256" key="7">
    <source>
        <dbReference type="ARBA" id="ARBA00022989"/>
    </source>
</evidence>
<dbReference type="AlphaFoldDB" id="A0A8C4N6M1"/>
<sequence length="293" mass="33651">MAQDWELVASLLRYIKEYSIVLGKVWLIVLFIFRILVLTASAESVWGDEQSDFTCNTKQPGCENACYDKAFPISHIRFWVLQIIFVSTPGIFYVIHELELTTLENKKCKDCKSKERPKYLQKPLCTSYVLSIIIRMILEGAFIAGQYWLYGFHLDLLYKCRAEPCPHDVDCFVSRPTEKTIFINFMLAVAFVSIFVSLVELIVFCEKLCHKQTEGNHCCTQWLDLAITISSENDIGRCYGVLRHCNSQGSKRDYVCLGICIELDVPHTLANSKLFLPPTRRLGDIIIQVTDEH</sequence>
<keyword evidence="6" id="KW-0965">Cell junction</keyword>
<comment type="subcellular location">
    <subcellularLocation>
        <location evidence="1">Cell junction</location>
        <location evidence="1">Gap junction</location>
    </subcellularLocation>
    <subcellularLocation>
        <location evidence="2 9">Cell membrane</location>
        <topology evidence="2 9">Multi-pass membrane protein</topology>
    </subcellularLocation>
</comment>
<dbReference type="GO" id="GO:0007267">
    <property type="term" value="P:cell-cell signaling"/>
    <property type="evidence" value="ECO:0007669"/>
    <property type="project" value="TreeGrafter"/>
</dbReference>
<feature type="transmembrane region" description="Helical" evidence="10">
    <location>
        <begin position="21"/>
        <end position="42"/>
    </location>
</feature>
<comment type="function">
    <text evidence="9">One gap junction consists of a cluster of closely packed pairs of transmembrane channels, the connexons, through which materials of low MW diffuse from one cell to a neighboring cell.</text>
</comment>
<evidence type="ECO:0000256" key="3">
    <source>
        <dbReference type="ARBA" id="ARBA00022475"/>
    </source>
</evidence>
<evidence type="ECO:0000256" key="4">
    <source>
        <dbReference type="ARBA" id="ARBA00022692"/>
    </source>
</evidence>
<evidence type="ECO:0000259" key="11">
    <source>
        <dbReference type="SMART" id="SM00037"/>
    </source>
</evidence>
<dbReference type="PANTHER" id="PTHR11984">
    <property type="entry name" value="CONNEXIN"/>
    <property type="match status" value="1"/>
</dbReference>
<reference evidence="13" key="2">
    <citation type="submission" date="2025-09" db="UniProtKB">
        <authorList>
            <consortium name="Ensembl"/>
        </authorList>
    </citation>
    <scope>IDENTIFICATION</scope>
</reference>
<dbReference type="PROSITE" id="PS00407">
    <property type="entry name" value="CONNEXINS_1"/>
    <property type="match status" value="1"/>
</dbReference>
<protein>
    <recommendedName>
        <fullName evidence="9">Gap junction protein</fullName>
    </recommendedName>
</protein>
<feature type="domain" description="Connexin cysteine-rich" evidence="12">
    <location>
        <begin position="138"/>
        <end position="204"/>
    </location>
</feature>
<dbReference type="PROSITE" id="PS00408">
    <property type="entry name" value="CONNEXINS_2"/>
    <property type="match status" value="1"/>
</dbReference>
<dbReference type="GO" id="GO:0005243">
    <property type="term" value="F:gap junction channel activity"/>
    <property type="evidence" value="ECO:0007669"/>
    <property type="project" value="TreeGrafter"/>
</dbReference>
<organism evidence="13 14">
    <name type="scientific">Eptatretus burgeri</name>
    <name type="common">Inshore hagfish</name>
    <dbReference type="NCBI Taxonomy" id="7764"/>
    <lineage>
        <taxon>Eukaryota</taxon>
        <taxon>Metazoa</taxon>
        <taxon>Chordata</taxon>
        <taxon>Craniata</taxon>
        <taxon>Vertebrata</taxon>
        <taxon>Cyclostomata</taxon>
        <taxon>Myxini</taxon>
        <taxon>Myxiniformes</taxon>
        <taxon>Myxinidae</taxon>
        <taxon>Eptatretinae</taxon>
        <taxon>Eptatretus</taxon>
    </lineage>
</organism>
<dbReference type="SMART" id="SM01089">
    <property type="entry name" value="Connexin_CCC"/>
    <property type="match status" value="1"/>
</dbReference>
<dbReference type="Gene3D" id="1.20.1440.80">
    <property type="entry name" value="Gap junction channel protein cysteine-rich domain"/>
    <property type="match status" value="1"/>
</dbReference>
<keyword evidence="14" id="KW-1185">Reference proteome</keyword>
<evidence type="ECO:0000256" key="2">
    <source>
        <dbReference type="ARBA" id="ARBA00004651"/>
    </source>
</evidence>
<evidence type="ECO:0000256" key="6">
    <source>
        <dbReference type="ARBA" id="ARBA00022949"/>
    </source>
</evidence>
<dbReference type="GeneTree" id="ENSGT01150000286930"/>
<dbReference type="PANTHER" id="PTHR11984:SF53">
    <property type="entry name" value="GAP JUNCTION PROTEIN"/>
    <property type="match status" value="1"/>
</dbReference>
<feature type="domain" description="Connexin N-terminal" evidence="11">
    <location>
        <begin position="44"/>
        <end position="77"/>
    </location>
</feature>